<name>A0A6C7ECD1_ILUCY</name>
<protein>
    <recommendedName>
        <fullName evidence="1">Xylose isomerase-like TIM barrel domain-containing protein</fullName>
    </recommendedName>
</protein>
<dbReference type="RefSeq" id="WP_015440923.1">
    <property type="nucleotide sequence ID" value="NC_020520.1"/>
</dbReference>
<dbReference type="PANTHER" id="PTHR12110">
    <property type="entry name" value="HYDROXYPYRUVATE ISOMERASE"/>
    <property type="match status" value="1"/>
</dbReference>
<keyword evidence="3" id="KW-1185">Reference proteome</keyword>
<evidence type="ECO:0000259" key="1">
    <source>
        <dbReference type="Pfam" id="PF01261"/>
    </source>
</evidence>
<dbReference type="InterPro" id="IPR050312">
    <property type="entry name" value="IolE/XylAMocC-like"/>
</dbReference>
<dbReference type="EMBL" id="AP012057">
    <property type="protein sequence ID" value="BAN01676.1"/>
    <property type="molecule type" value="Genomic_DNA"/>
</dbReference>
<evidence type="ECO:0000313" key="2">
    <source>
        <dbReference type="EMBL" id="BAN01676.1"/>
    </source>
</evidence>
<feature type="domain" description="Xylose isomerase-like TIM barrel" evidence="1">
    <location>
        <begin position="24"/>
        <end position="253"/>
    </location>
</feature>
<evidence type="ECO:0000313" key="3">
    <source>
        <dbReference type="Proteomes" id="UP000011863"/>
    </source>
</evidence>
<dbReference type="KEGG" id="aym:YM304_13620"/>
<gene>
    <name evidence="2" type="ORF">YM304_13620</name>
</gene>
<dbReference type="AlphaFoldDB" id="A0A6C7ECD1"/>
<dbReference type="Pfam" id="PF01261">
    <property type="entry name" value="AP_endonuc_2"/>
    <property type="match status" value="1"/>
</dbReference>
<proteinExistence type="predicted"/>
<sequence length="267" mass="27934">MSRLLSIAAGVSPDVGPADFVTSAAAAGWPACGIWFDPDTWSDAVAADVRRRLDDTGLVALDIEPVFVSVGDDGSTVDVGDRVIDAAAEIGARNVLVVARGAEPGPFAERLAQLCDRAAPAGINCVIEFMAFMSTTDLASAVDVVGSIDRPNAGILVDNLHLARTGSAPDELRALDPAWLPYAQLCDAPADLAADSIADVVTEALDGRLAPGEGGLPVAEVLDALPDDTPLSMEVRSKALRDDHPDPTERARTLFAATLRFMKEYEA</sequence>
<dbReference type="PANTHER" id="PTHR12110:SF48">
    <property type="entry name" value="BLL3656 PROTEIN"/>
    <property type="match status" value="1"/>
</dbReference>
<dbReference type="SUPFAM" id="SSF51658">
    <property type="entry name" value="Xylose isomerase-like"/>
    <property type="match status" value="1"/>
</dbReference>
<dbReference type="InterPro" id="IPR013022">
    <property type="entry name" value="Xyl_isomerase-like_TIM-brl"/>
</dbReference>
<dbReference type="OrthoDB" id="9780241at2"/>
<accession>A0A6C7ECD1</accession>
<organism evidence="2 3">
    <name type="scientific">Ilumatobacter coccineus (strain NBRC 103263 / KCTC 29153 / YM16-304)</name>
    <dbReference type="NCBI Taxonomy" id="1313172"/>
    <lineage>
        <taxon>Bacteria</taxon>
        <taxon>Bacillati</taxon>
        <taxon>Actinomycetota</taxon>
        <taxon>Acidimicrobiia</taxon>
        <taxon>Acidimicrobiales</taxon>
        <taxon>Ilumatobacteraceae</taxon>
        <taxon>Ilumatobacter</taxon>
    </lineage>
</organism>
<dbReference type="InterPro" id="IPR036237">
    <property type="entry name" value="Xyl_isomerase-like_sf"/>
</dbReference>
<dbReference type="Gene3D" id="3.20.20.150">
    <property type="entry name" value="Divalent-metal-dependent TIM barrel enzymes"/>
    <property type="match status" value="1"/>
</dbReference>
<dbReference type="Proteomes" id="UP000011863">
    <property type="component" value="Chromosome"/>
</dbReference>
<reference evidence="2 3" key="1">
    <citation type="journal article" date="2013" name="Int. J. Syst. Evol. Microbiol.">
        <title>Ilumatobacter nonamiense sp. nov. and Ilumatobacter coccineum sp. nov., isolated from seashore sand.</title>
        <authorList>
            <person name="Matsumoto A."/>
            <person name="Kasai H."/>
            <person name="Matsuo Y."/>
            <person name="Shizuri Y."/>
            <person name="Ichikawa N."/>
            <person name="Fujita N."/>
            <person name="Omura S."/>
            <person name="Takahashi Y."/>
        </authorList>
    </citation>
    <scope>NUCLEOTIDE SEQUENCE [LARGE SCALE GENOMIC DNA]</scope>
    <source>
        <strain evidence="3">NBRC 103263 / KCTC 29153 / YM16-304</strain>
    </source>
</reference>